<name>A0A0B0IJH6_9BACI</name>
<gene>
    <name evidence="1" type="ORF">LQ50_04230</name>
</gene>
<evidence type="ECO:0000313" key="1">
    <source>
        <dbReference type="EMBL" id="KHF41440.1"/>
    </source>
</evidence>
<sequence length="351" mass="39643">MSYDRNFNNTLAIWTAFGGRGELILPIPTLSWQRKYYYDFGYSQYESERQINVHDNGNVQIAVYHAKTPYMSYYNKTTRQWTVVDVSWWAHGEPEILYAGGGVFLAKITGFANIIASFDGITWHNAGYCVGAQNAMTTGAYDVDRGSGVVSWWYNQTPIYYSFDSLTERTEWPLASGGGVPIFRYLTTHKGQFVGVVGGDRSIAVASSSSPTSWTTTIPEDNYNSRYMFIRSIQGKLFVMRWRYVNNTYHVNLCVLNDSATQLTETNLSHVGDLADNRIANPQNIIWMDAWGKFALFNESMLYVSDDGVTWEGVEQPGFTTTTYDTFGGAIYVPGDGFYVKASGFVYYAPY</sequence>
<proteinExistence type="predicted"/>
<dbReference type="eggNOG" id="ENOG502Z993">
    <property type="taxonomic scope" value="Bacteria"/>
</dbReference>
<protein>
    <submittedName>
        <fullName evidence="1">Uncharacterized protein</fullName>
    </submittedName>
</protein>
<dbReference type="OrthoDB" id="1947987at2"/>
<dbReference type="AlphaFoldDB" id="A0A0B0IJH6"/>
<evidence type="ECO:0000313" key="2">
    <source>
        <dbReference type="Proteomes" id="UP000030832"/>
    </source>
</evidence>
<comment type="caution">
    <text evidence="1">The sequence shown here is derived from an EMBL/GenBank/DDBJ whole genome shotgun (WGS) entry which is preliminary data.</text>
</comment>
<reference evidence="1 2" key="1">
    <citation type="submission" date="2014-09" db="EMBL/GenBank/DDBJ databases">
        <title>Genome sequencing and annotation of Bacillus Okhensis strain Kh10-101T.</title>
        <authorList>
            <person name="Prakash J.S."/>
        </authorList>
    </citation>
    <scope>NUCLEOTIDE SEQUENCE [LARGE SCALE GENOMIC DNA]</scope>
    <source>
        <strain evidence="2">Kh10-101T</strain>
    </source>
</reference>
<organism evidence="1 2">
    <name type="scientific">Halalkalibacter okhensis</name>
    <dbReference type="NCBI Taxonomy" id="333138"/>
    <lineage>
        <taxon>Bacteria</taxon>
        <taxon>Bacillati</taxon>
        <taxon>Bacillota</taxon>
        <taxon>Bacilli</taxon>
        <taxon>Bacillales</taxon>
        <taxon>Bacillaceae</taxon>
        <taxon>Halalkalibacter</taxon>
    </lineage>
</organism>
<dbReference type="Proteomes" id="UP000030832">
    <property type="component" value="Unassembled WGS sequence"/>
</dbReference>
<dbReference type="RefSeq" id="WP_034626368.1">
    <property type="nucleotide sequence ID" value="NZ_JRJU01000003.1"/>
</dbReference>
<dbReference type="EMBL" id="JRJU01000003">
    <property type="protein sequence ID" value="KHF41440.1"/>
    <property type="molecule type" value="Genomic_DNA"/>
</dbReference>
<dbReference type="STRING" id="333138.LQ50_04230"/>
<keyword evidence="2" id="KW-1185">Reference proteome</keyword>
<accession>A0A0B0IJH6</accession>